<accession>A0ABX0ZPB7</accession>
<dbReference type="Proteomes" id="UP000734511">
    <property type="component" value="Unassembled WGS sequence"/>
</dbReference>
<dbReference type="Pfam" id="PF08240">
    <property type="entry name" value="ADH_N"/>
    <property type="match status" value="1"/>
</dbReference>
<dbReference type="Gene3D" id="3.40.50.720">
    <property type="entry name" value="NAD(P)-binding Rossmann-like Domain"/>
    <property type="match status" value="1"/>
</dbReference>
<dbReference type="SUPFAM" id="SSF50129">
    <property type="entry name" value="GroES-like"/>
    <property type="match status" value="1"/>
</dbReference>
<dbReference type="SMART" id="SM00829">
    <property type="entry name" value="PKS_ER"/>
    <property type="match status" value="1"/>
</dbReference>
<dbReference type="SUPFAM" id="SSF51735">
    <property type="entry name" value="NAD(P)-binding Rossmann-fold domains"/>
    <property type="match status" value="1"/>
</dbReference>
<dbReference type="InterPro" id="IPR052733">
    <property type="entry name" value="Chloroplast_QOR"/>
</dbReference>
<dbReference type="PANTHER" id="PTHR44013:SF1">
    <property type="entry name" value="ZINC-TYPE ALCOHOL DEHYDROGENASE-LIKE PROTEIN C16A3.02C"/>
    <property type="match status" value="1"/>
</dbReference>
<dbReference type="InterPro" id="IPR013154">
    <property type="entry name" value="ADH-like_N"/>
</dbReference>
<dbReference type="Pfam" id="PF13602">
    <property type="entry name" value="ADH_zinc_N_2"/>
    <property type="match status" value="1"/>
</dbReference>
<protein>
    <submittedName>
        <fullName evidence="2">NADP-dependent oxidoreductase</fullName>
    </submittedName>
</protein>
<proteinExistence type="predicted"/>
<name>A0ABX0ZPB7_9ACTN</name>
<dbReference type="InterPro" id="IPR036291">
    <property type="entry name" value="NAD(P)-bd_dom_sf"/>
</dbReference>
<dbReference type="InterPro" id="IPR020843">
    <property type="entry name" value="ER"/>
</dbReference>
<dbReference type="Gene3D" id="3.90.180.10">
    <property type="entry name" value="Medium-chain alcohol dehydrogenases, catalytic domain"/>
    <property type="match status" value="1"/>
</dbReference>
<evidence type="ECO:0000259" key="1">
    <source>
        <dbReference type="SMART" id="SM00829"/>
    </source>
</evidence>
<comment type="caution">
    <text evidence="2">The sequence shown here is derived from an EMBL/GenBank/DDBJ whole genome shotgun (WGS) entry which is preliminary data.</text>
</comment>
<reference evidence="2 3" key="1">
    <citation type="submission" date="2020-03" db="EMBL/GenBank/DDBJ databases">
        <title>WGS of actinomycetes isolated from Thailand.</title>
        <authorList>
            <person name="Thawai C."/>
        </authorList>
    </citation>
    <scope>NUCLEOTIDE SEQUENCE [LARGE SCALE GENOMIC DNA]</scope>
    <source>
        <strain evidence="2 3">PRB2-1</strain>
    </source>
</reference>
<sequence length="332" mass="33722">MRALVAPGYGPPETYVVTEVPVPRPGPGQLRIKVAAAALNAADLVLPGGDYRAMVEVDFPHVPGNDFAGTVTDVGPDVSGYTAGDEVFGFALPRVLRPMAGAARPSLGTGALAEYVVVEADTPLVAHRPAALPVDQAAALPVVGTTARALMATGAFGADETVLVVGATGGVGTTVLPLLAAAGTRVTATATAADATLVRQLGAAEVVDYRTQDVTAQTLRRHPGGVDAVLNLSLPGTELPALAAALRPGGRLLTITPPPPDAESLGRSDVTGSMVLDVEGRYGGMPELAADAVAGTLRATISRRFRLTDAALACVAFAREHTTGKILVTMDT</sequence>
<evidence type="ECO:0000313" key="2">
    <source>
        <dbReference type="EMBL" id="NJP44501.1"/>
    </source>
</evidence>
<evidence type="ECO:0000313" key="3">
    <source>
        <dbReference type="Proteomes" id="UP000734511"/>
    </source>
</evidence>
<dbReference type="PANTHER" id="PTHR44013">
    <property type="entry name" value="ZINC-TYPE ALCOHOL DEHYDROGENASE-LIKE PROTEIN C16A3.02C"/>
    <property type="match status" value="1"/>
</dbReference>
<dbReference type="InterPro" id="IPR011032">
    <property type="entry name" value="GroES-like_sf"/>
</dbReference>
<keyword evidence="3" id="KW-1185">Reference proteome</keyword>
<gene>
    <name evidence="2" type="ORF">HCN08_14005</name>
</gene>
<dbReference type="EMBL" id="JAATEJ010000009">
    <property type="protein sequence ID" value="NJP44501.1"/>
    <property type="molecule type" value="Genomic_DNA"/>
</dbReference>
<dbReference type="CDD" id="cd05289">
    <property type="entry name" value="MDR_like_2"/>
    <property type="match status" value="1"/>
</dbReference>
<feature type="domain" description="Enoyl reductase (ER)" evidence="1">
    <location>
        <begin position="10"/>
        <end position="328"/>
    </location>
</feature>
<organism evidence="2 3">
    <name type="scientific">Actinacidiphila epipremni</name>
    <dbReference type="NCBI Taxonomy" id="2053013"/>
    <lineage>
        <taxon>Bacteria</taxon>
        <taxon>Bacillati</taxon>
        <taxon>Actinomycetota</taxon>
        <taxon>Actinomycetes</taxon>
        <taxon>Kitasatosporales</taxon>
        <taxon>Streptomycetaceae</taxon>
        <taxon>Actinacidiphila</taxon>
    </lineage>
</organism>